<name>A0A833MZV6_9HYPH</name>
<dbReference type="AlphaFoldDB" id="A0A833MZV6"/>
<proteinExistence type="predicted"/>
<sequence>MSVTVTRDRTAAVLAAIRELTSKEVLIGIPAEGADRTPDTDEPNPPNNAVIGYRLEFGAPEDNLPPRPHLLPAVEEIEGRAVERLRKAGEQALSGKPEEAEKALHAVGLMGQNAVRARITNGPFAPLSPVTLKRRKAKGRTGEKPLIDTGQYRRAQTYVVVPKGRR</sequence>
<dbReference type="EMBL" id="WEKV01000001">
    <property type="protein sequence ID" value="KAB7788037.1"/>
    <property type="molecule type" value="Genomic_DNA"/>
</dbReference>
<reference evidence="1 2" key="1">
    <citation type="submission" date="2019-10" db="EMBL/GenBank/DDBJ databases">
        <title>Draft Genome Sequence of the Caffeine Degrading Methylotroph Methylorubrum populi PINKEL.</title>
        <authorList>
            <person name="Dawson S.C."/>
            <person name="Zhang X."/>
            <person name="Wright M.E."/>
            <person name="Sharma G."/>
            <person name="Langner J.T."/>
            <person name="Ditty J.L."/>
            <person name="Subuyuj G.A."/>
        </authorList>
    </citation>
    <scope>NUCLEOTIDE SEQUENCE [LARGE SCALE GENOMIC DNA]</scope>
    <source>
        <strain evidence="1 2">Pinkel</strain>
    </source>
</reference>
<organism evidence="1 2">
    <name type="scientific">Methylorubrum populi</name>
    <dbReference type="NCBI Taxonomy" id="223967"/>
    <lineage>
        <taxon>Bacteria</taxon>
        <taxon>Pseudomonadati</taxon>
        <taxon>Pseudomonadota</taxon>
        <taxon>Alphaproteobacteria</taxon>
        <taxon>Hyphomicrobiales</taxon>
        <taxon>Methylobacteriaceae</taxon>
        <taxon>Methylorubrum</taxon>
    </lineage>
</organism>
<accession>A0A833MZV6</accession>
<protein>
    <submittedName>
        <fullName evidence="1">Putative bacteriophage protein</fullName>
    </submittedName>
</protein>
<comment type="caution">
    <text evidence="1">The sequence shown here is derived from an EMBL/GenBank/DDBJ whole genome shotgun (WGS) entry which is preliminary data.</text>
</comment>
<evidence type="ECO:0000313" key="2">
    <source>
        <dbReference type="Proteomes" id="UP000469949"/>
    </source>
</evidence>
<dbReference type="RefSeq" id="WP_152275569.1">
    <property type="nucleotide sequence ID" value="NZ_WEKV01000001.1"/>
</dbReference>
<gene>
    <name evidence="1" type="ORF">F8B43_0042</name>
</gene>
<evidence type="ECO:0000313" key="1">
    <source>
        <dbReference type="EMBL" id="KAB7788037.1"/>
    </source>
</evidence>
<dbReference type="Proteomes" id="UP000469949">
    <property type="component" value="Unassembled WGS sequence"/>
</dbReference>